<sequence>AVASTSLMDTRTPVTRETFLAMVESLNSDAVLVTQLVDAQSQTKMKDRRPEITYNFSPTYYYNVWSVEQAEYIEPQNLEFTHNIALATQLFSVRDLKPVWAIESKTKIVVANERRGDVSVITDEARAIVSHLVRDGLLARYKSP</sequence>
<comment type="caution">
    <text evidence="1">The sequence shown here is derived from an EMBL/GenBank/DDBJ whole genome shotgun (WGS) entry which is preliminary data.</text>
</comment>
<evidence type="ECO:0000313" key="1">
    <source>
        <dbReference type="EMBL" id="GAG79368.1"/>
    </source>
</evidence>
<protein>
    <submittedName>
        <fullName evidence="1">Uncharacterized protein</fullName>
    </submittedName>
</protein>
<organism evidence="1">
    <name type="scientific">marine sediment metagenome</name>
    <dbReference type="NCBI Taxonomy" id="412755"/>
    <lineage>
        <taxon>unclassified sequences</taxon>
        <taxon>metagenomes</taxon>
        <taxon>ecological metagenomes</taxon>
    </lineage>
</organism>
<dbReference type="EMBL" id="BART01017577">
    <property type="protein sequence ID" value="GAG79368.1"/>
    <property type="molecule type" value="Genomic_DNA"/>
</dbReference>
<dbReference type="AlphaFoldDB" id="X1B5A8"/>
<gene>
    <name evidence="1" type="ORF">S01H4_33404</name>
</gene>
<name>X1B5A8_9ZZZZ</name>
<accession>X1B5A8</accession>
<proteinExistence type="predicted"/>
<reference evidence="1" key="1">
    <citation type="journal article" date="2014" name="Front. Microbiol.">
        <title>High frequency of phylogenetically diverse reductive dehalogenase-homologous genes in deep subseafloor sedimentary metagenomes.</title>
        <authorList>
            <person name="Kawai M."/>
            <person name="Futagami T."/>
            <person name="Toyoda A."/>
            <person name="Takaki Y."/>
            <person name="Nishi S."/>
            <person name="Hori S."/>
            <person name="Arai W."/>
            <person name="Tsubouchi T."/>
            <person name="Morono Y."/>
            <person name="Uchiyama I."/>
            <person name="Ito T."/>
            <person name="Fujiyama A."/>
            <person name="Inagaki F."/>
            <person name="Takami H."/>
        </authorList>
    </citation>
    <scope>NUCLEOTIDE SEQUENCE</scope>
    <source>
        <strain evidence="1">Expedition CK06-06</strain>
    </source>
</reference>
<feature type="non-terminal residue" evidence="1">
    <location>
        <position position="1"/>
    </location>
</feature>